<keyword evidence="15" id="KW-1185">Reference proteome</keyword>
<evidence type="ECO:0000256" key="1">
    <source>
        <dbReference type="ARBA" id="ARBA00001971"/>
    </source>
</evidence>
<evidence type="ECO:0000256" key="10">
    <source>
        <dbReference type="ARBA" id="ARBA00023004"/>
    </source>
</evidence>
<evidence type="ECO:0000256" key="2">
    <source>
        <dbReference type="ARBA" id="ARBA00004524"/>
    </source>
</evidence>
<sequence length="117" mass="14014">VIAIFYAYLKWSYQYWKRRDVPYLERSIPFGNFENPINKWLSLGTRRQKCTEKHKLGNVVLLGLKYCGIYIFALPRILVLDLDFLKHVLTKDFSHFVDRGTYTNWKDDPLKDFHILA</sequence>
<keyword evidence="7" id="KW-0256">Endoplasmic reticulum</keyword>
<evidence type="ECO:0000256" key="5">
    <source>
        <dbReference type="ARBA" id="ARBA00022617"/>
    </source>
</evidence>
<dbReference type="PANTHER" id="PTHR24292">
    <property type="entry name" value="CYTOCHROME P450"/>
    <property type="match status" value="1"/>
</dbReference>
<keyword evidence="13" id="KW-0812">Transmembrane</keyword>
<dbReference type="SUPFAM" id="SSF48264">
    <property type="entry name" value="Cytochrome P450"/>
    <property type="match status" value="1"/>
</dbReference>
<comment type="similarity">
    <text evidence="4">Belongs to the cytochrome P450 family.</text>
</comment>
<protein>
    <recommendedName>
        <fullName evidence="16">Cytochrome P450</fullName>
    </recommendedName>
</protein>
<accession>A0ABQ9JC31</accession>
<name>A0ABQ9JC31_9CUCU</name>
<dbReference type="Gene3D" id="1.10.630.10">
    <property type="entry name" value="Cytochrome P450"/>
    <property type="match status" value="1"/>
</dbReference>
<dbReference type="Proteomes" id="UP001162164">
    <property type="component" value="Unassembled WGS sequence"/>
</dbReference>
<keyword evidence="9" id="KW-0560">Oxidoreductase</keyword>
<comment type="caution">
    <text evidence="14">The sequence shown here is derived from an EMBL/GenBank/DDBJ whole genome shotgun (WGS) entry which is preliminary data.</text>
</comment>
<evidence type="ECO:0000256" key="9">
    <source>
        <dbReference type="ARBA" id="ARBA00023002"/>
    </source>
</evidence>
<evidence type="ECO:0000256" key="4">
    <source>
        <dbReference type="ARBA" id="ARBA00010617"/>
    </source>
</evidence>
<keyword evidence="13" id="KW-1133">Transmembrane helix</keyword>
<proteinExistence type="inferred from homology"/>
<keyword evidence="8" id="KW-0492">Microsome</keyword>
<comment type="cofactor">
    <cofactor evidence="1">
        <name>heme</name>
        <dbReference type="ChEBI" id="CHEBI:30413"/>
    </cofactor>
</comment>
<evidence type="ECO:0000313" key="14">
    <source>
        <dbReference type="EMBL" id="KAJ8975581.1"/>
    </source>
</evidence>
<evidence type="ECO:0000256" key="12">
    <source>
        <dbReference type="ARBA" id="ARBA00023136"/>
    </source>
</evidence>
<evidence type="ECO:0000313" key="15">
    <source>
        <dbReference type="Proteomes" id="UP001162164"/>
    </source>
</evidence>
<feature type="non-terminal residue" evidence="14">
    <location>
        <position position="1"/>
    </location>
</feature>
<keyword evidence="5" id="KW-0349">Heme</keyword>
<keyword evidence="11" id="KW-0503">Monooxygenase</keyword>
<evidence type="ECO:0000256" key="11">
    <source>
        <dbReference type="ARBA" id="ARBA00023033"/>
    </source>
</evidence>
<evidence type="ECO:0000256" key="7">
    <source>
        <dbReference type="ARBA" id="ARBA00022824"/>
    </source>
</evidence>
<gene>
    <name evidence="14" type="ORF">NQ317_013083</name>
</gene>
<keyword evidence="10" id="KW-0408">Iron</keyword>
<dbReference type="PANTHER" id="PTHR24292:SF100">
    <property type="entry name" value="CYTOCHROME P450 6A16, ISOFORM B-RELATED"/>
    <property type="match status" value="1"/>
</dbReference>
<dbReference type="InterPro" id="IPR050476">
    <property type="entry name" value="Insect_CytP450_Detox"/>
</dbReference>
<feature type="transmembrane region" description="Helical" evidence="13">
    <location>
        <begin position="56"/>
        <end position="78"/>
    </location>
</feature>
<reference evidence="14" key="1">
    <citation type="journal article" date="2023" name="Insect Mol. Biol.">
        <title>Genome sequencing provides insights into the evolution of gene families encoding plant cell wall-degrading enzymes in longhorned beetles.</title>
        <authorList>
            <person name="Shin N.R."/>
            <person name="Okamura Y."/>
            <person name="Kirsch R."/>
            <person name="Pauchet Y."/>
        </authorList>
    </citation>
    <scope>NUCLEOTIDE SEQUENCE</scope>
    <source>
        <strain evidence="14">MMC_N1</strain>
    </source>
</reference>
<evidence type="ECO:0008006" key="16">
    <source>
        <dbReference type="Google" id="ProtNLM"/>
    </source>
</evidence>
<keyword evidence="12 13" id="KW-0472">Membrane</keyword>
<comment type="subcellular location">
    <subcellularLocation>
        <location evidence="3">Endoplasmic reticulum membrane</location>
    </subcellularLocation>
    <subcellularLocation>
        <location evidence="2">Microsome membrane</location>
    </subcellularLocation>
</comment>
<evidence type="ECO:0000256" key="8">
    <source>
        <dbReference type="ARBA" id="ARBA00022848"/>
    </source>
</evidence>
<evidence type="ECO:0000256" key="3">
    <source>
        <dbReference type="ARBA" id="ARBA00004586"/>
    </source>
</evidence>
<keyword evidence="6" id="KW-0479">Metal-binding</keyword>
<dbReference type="InterPro" id="IPR036396">
    <property type="entry name" value="Cyt_P450_sf"/>
</dbReference>
<organism evidence="14 15">
    <name type="scientific">Molorchus minor</name>
    <dbReference type="NCBI Taxonomy" id="1323400"/>
    <lineage>
        <taxon>Eukaryota</taxon>
        <taxon>Metazoa</taxon>
        <taxon>Ecdysozoa</taxon>
        <taxon>Arthropoda</taxon>
        <taxon>Hexapoda</taxon>
        <taxon>Insecta</taxon>
        <taxon>Pterygota</taxon>
        <taxon>Neoptera</taxon>
        <taxon>Endopterygota</taxon>
        <taxon>Coleoptera</taxon>
        <taxon>Polyphaga</taxon>
        <taxon>Cucujiformia</taxon>
        <taxon>Chrysomeloidea</taxon>
        <taxon>Cerambycidae</taxon>
        <taxon>Lamiinae</taxon>
        <taxon>Monochamini</taxon>
        <taxon>Molorchus</taxon>
    </lineage>
</organism>
<dbReference type="EMBL" id="JAPWTJ010000798">
    <property type="protein sequence ID" value="KAJ8975581.1"/>
    <property type="molecule type" value="Genomic_DNA"/>
</dbReference>
<evidence type="ECO:0000256" key="6">
    <source>
        <dbReference type="ARBA" id="ARBA00022723"/>
    </source>
</evidence>
<evidence type="ECO:0000256" key="13">
    <source>
        <dbReference type="SAM" id="Phobius"/>
    </source>
</evidence>